<keyword evidence="2" id="KW-1185">Reference proteome</keyword>
<accession>A0A1I7I325</accession>
<dbReference type="SUPFAM" id="SSF160387">
    <property type="entry name" value="NosL/MerB-like"/>
    <property type="match status" value="1"/>
</dbReference>
<sequence>MKTAKQYLGKQLNTMLSEIQLDDNNFIVNVQRELLKGNPLPKTTFYALIDATKEKADSLLELLGELNENDEITAFSGLSITPTNHKFIVQGKTLYTWCALDAILFTEWLDVSSQIISQDPIDNSLIELNIDCDHLVSSNPYPIFLSLVEKMDSCNIRGSFCNHVSFFASEQTAKQWLDSNANGKILTLEDLFESNKIGLKCC</sequence>
<dbReference type="Gene3D" id="3.30.450.410">
    <property type="match status" value="1"/>
</dbReference>
<proteinExistence type="predicted"/>
<keyword evidence="1" id="KW-0456">Lyase</keyword>
<gene>
    <name evidence="1" type="ORF">SAMN05216480_112123</name>
</gene>
<evidence type="ECO:0000313" key="2">
    <source>
        <dbReference type="Proteomes" id="UP000199138"/>
    </source>
</evidence>
<dbReference type="GO" id="GO:0018836">
    <property type="term" value="F:alkylmercury lyase activity"/>
    <property type="evidence" value="ECO:0007669"/>
    <property type="project" value="InterPro"/>
</dbReference>
<dbReference type="InterPro" id="IPR004927">
    <property type="entry name" value="MerB"/>
</dbReference>
<dbReference type="Proteomes" id="UP000199138">
    <property type="component" value="Unassembled WGS sequence"/>
</dbReference>
<name>A0A1I7I325_9FLAO</name>
<reference evidence="2" key="1">
    <citation type="submission" date="2016-10" db="EMBL/GenBank/DDBJ databases">
        <authorList>
            <person name="Varghese N."/>
            <person name="Submissions S."/>
        </authorList>
    </citation>
    <scope>NUCLEOTIDE SEQUENCE [LARGE SCALE GENOMIC DNA]</scope>
    <source>
        <strain evidence="2">CGMCC 1.12333</strain>
    </source>
</reference>
<protein>
    <submittedName>
        <fullName evidence="1">Alkylmercury lyase</fullName>
    </submittedName>
</protein>
<dbReference type="RefSeq" id="WP_009780799.1">
    <property type="nucleotide sequence ID" value="NZ_FPBK01000012.1"/>
</dbReference>
<evidence type="ECO:0000313" key="1">
    <source>
        <dbReference type="EMBL" id="SFU67352.1"/>
    </source>
</evidence>
<dbReference type="Pfam" id="PF03243">
    <property type="entry name" value="MerB"/>
    <property type="match status" value="1"/>
</dbReference>
<dbReference type="PRINTS" id="PR01699">
    <property type="entry name" value="ORGNOHGLYASE"/>
</dbReference>
<dbReference type="STRING" id="1224947.SAMN05216480_112123"/>
<organism evidence="1 2">
    <name type="scientific">Pustulibacterium marinum</name>
    <dbReference type="NCBI Taxonomy" id="1224947"/>
    <lineage>
        <taxon>Bacteria</taxon>
        <taxon>Pseudomonadati</taxon>
        <taxon>Bacteroidota</taxon>
        <taxon>Flavobacteriia</taxon>
        <taxon>Flavobacteriales</taxon>
        <taxon>Flavobacteriaceae</taxon>
        <taxon>Pustulibacterium</taxon>
    </lineage>
</organism>
<dbReference type="InterPro" id="IPR053717">
    <property type="entry name" value="MerB_lyase_sf"/>
</dbReference>
<dbReference type="OrthoDB" id="7185309at2"/>
<dbReference type="EMBL" id="FPBK01000012">
    <property type="protein sequence ID" value="SFU67352.1"/>
    <property type="molecule type" value="Genomic_DNA"/>
</dbReference>
<dbReference type="AlphaFoldDB" id="A0A1I7I325"/>